<name>A0ABM9US86_SARVE</name>
<dbReference type="InterPro" id="IPR038029">
    <property type="entry name" value="GbiG_N_sf"/>
</dbReference>
<evidence type="ECO:0000259" key="1">
    <source>
        <dbReference type="Pfam" id="PF01890"/>
    </source>
</evidence>
<comment type="caution">
    <text evidence="3">The sequence shown here is derived from an EMBL/GenBank/DDBJ whole genome shotgun (WGS) entry which is preliminary data.</text>
</comment>
<dbReference type="InterPro" id="IPR052553">
    <property type="entry name" value="CbiG_hydrolase"/>
</dbReference>
<dbReference type="InterPro" id="IPR002750">
    <property type="entry name" value="CobE/GbiG_C"/>
</dbReference>
<dbReference type="SUPFAM" id="SSF159672">
    <property type="entry name" value="CbiG N-terminal domain-like"/>
    <property type="match status" value="1"/>
</dbReference>
<dbReference type="Pfam" id="PF01890">
    <property type="entry name" value="CbiG_C"/>
    <property type="match status" value="1"/>
</dbReference>
<gene>
    <name evidence="3" type="ORF">ERS852473_02122</name>
</gene>
<evidence type="ECO:0000259" key="2">
    <source>
        <dbReference type="Pfam" id="PF11760"/>
    </source>
</evidence>
<dbReference type="PANTHER" id="PTHR37477">
    <property type="entry name" value="COBALT-PRECORRIN-5A HYDROLASE"/>
    <property type="match status" value="1"/>
</dbReference>
<dbReference type="SUPFAM" id="SSF159664">
    <property type="entry name" value="CobE/GbiG C-terminal domain-like"/>
    <property type="match status" value="1"/>
</dbReference>
<sequence>MIAIISVTKQGDRILLKLKEYFTCEIFSKYIDENFNFSNCVKHIFESKKYDGIIFISSTGIAVRAIAPYIKSKTNDPAVVVVDCYGKFSISLLSGHLGGGNLLSSKVSKILSAINVVTTATDIKNVVAPDIIAKENNFIIDDLKIAKNFAVKLLDEEVIGFLDEFKCINTPKGYNEFNDNLKNVLWITNKIQRDDLKGKNVLKLIKRNIVLGVGCKKDTDEKHLISKVLECLRENNIDKRSVLAIGSIDIKKDEKAILSLKDTLNCDFKVFTKEDILPIESQFEISQFVKKTIGVGNVCEPSVRLLGGEIILKKQKLDGVTLCIGEIK</sequence>
<proteinExistence type="predicted"/>
<dbReference type="Gene3D" id="3.40.50.11220">
    <property type="match status" value="1"/>
</dbReference>
<dbReference type="Gene3D" id="3.30.420.180">
    <property type="entry name" value="CobE/GbiG C-terminal domain"/>
    <property type="match status" value="1"/>
</dbReference>
<dbReference type="InterPro" id="IPR036518">
    <property type="entry name" value="CobE/GbiG_C_sf"/>
</dbReference>
<dbReference type="EMBL" id="CYZR01000008">
    <property type="protein sequence ID" value="CUO17742.1"/>
    <property type="molecule type" value="Genomic_DNA"/>
</dbReference>
<dbReference type="InterPro" id="IPR021744">
    <property type="entry name" value="CbiG_N"/>
</dbReference>
<dbReference type="Pfam" id="PF11760">
    <property type="entry name" value="CbiG_N"/>
    <property type="match status" value="1"/>
</dbReference>
<protein>
    <submittedName>
        <fullName evidence="3">Cobalamin biosynthesis protein CbiG</fullName>
    </submittedName>
</protein>
<reference evidence="3 4" key="1">
    <citation type="submission" date="2015-09" db="EMBL/GenBank/DDBJ databases">
        <authorList>
            <consortium name="Pathogen Informatics"/>
        </authorList>
    </citation>
    <scope>NUCLEOTIDE SEQUENCE [LARGE SCALE GENOMIC DNA]</scope>
    <source>
        <strain evidence="3 4">2789STDY5834858</strain>
    </source>
</reference>
<keyword evidence="4" id="KW-1185">Reference proteome</keyword>
<evidence type="ECO:0000313" key="3">
    <source>
        <dbReference type="EMBL" id="CUO17742.1"/>
    </source>
</evidence>
<dbReference type="RefSeq" id="WP_055260114.1">
    <property type="nucleotide sequence ID" value="NZ_BCMV01000009.1"/>
</dbReference>
<dbReference type="Proteomes" id="UP000095488">
    <property type="component" value="Unassembled WGS sequence"/>
</dbReference>
<feature type="domain" description="Cobalamin synthesis G N-terminal" evidence="2">
    <location>
        <begin position="48"/>
        <end position="122"/>
    </location>
</feature>
<evidence type="ECO:0000313" key="4">
    <source>
        <dbReference type="Proteomes" id="UP000095488"/>
    </source>
</evidence>
<dbReference type="NCBIfam" id="NF004466">
    <property type="entry name" value="PRK05788.1-4"/>
    <property type="match status" value="1"/>
</dbReference>
<feature type="domain" description="CobE/GbiG C-terminal" evidence="1">
    <location>
        <begin position="209"/>
        <end position="324"/>
    </location>
</feature>
<organism evidence="3 4">
    <name type="scientific">Sarcina ventriculi</name>
    <name type="common">Clostridium ventriculi</name>
    <dbReference type="NCBI Taxonomy" id="1267"/>
    <lineage>
        <taxon>Bacteria</taxon>
        <taxon>Bacillati</taxon>
        <taxon>Bacillota</taxon>
        <taxon>Clostridia</taxon>
        <taxon>Eubacteriales</taxon>
        <taxon>Clostridiaceae</taxon>
        <taxon>Sarcina</taxon>
    </lineage>
</organism>
<accession>A0ABM9US86</accession>
<dbReference type="PANTHER" id="PTHR37477:SF1">
    <property type="entry name" value="COBALT-PRECORRIN-5A HYDROLASE"/>
    <property type="match status" value="1"/>
</dbReference>